<evidence type="ECO:0000313" key="3">
    <source>
        <dbReference type="EMBL" id="EQB19457.1"/>
    </source>
</evidence>
<reference evidence="3 4" key="1">
    <citation type="journal article" date="2013" name="Genome Announc.">
        <title>Genome Sequence of Novosphingobium lindaniclasticum LE124T, Isolated from a Hexachlorocyclohexane Dumpsite.</title>
        <authorList>
            <person name="Saxena A."/>
            <person name="Nayyar N."/>
            <person name="Sangwan N."/>
            <person name="Kumari R."/>
            <person name="Khurana J.P."/>
            <person name="Lal R."/>
        </authorList>
    </citation>
    <scope>NUCLEOTIDE SEQUENCE [LARGE SCALE GENOMIC DNA]</scope>
    <source>
        <strain evidence="3 4">LE124</strain>
    </source>
</reference>
<evidence type="ECO:0000259" key="2">
    <source>
        <dbReference type="Pfam" id="PF07786"/>
    </source>
</evidence>
<dbReference type="InterPro" id="IPR012429">
    <property type="entry name" value="HGSNAT_cat"/>
</dbReference>
<dbReference type="PANTHER" id="PTHR40407">
    <property type="entry name" value="MEMBRANE PROTEIN-LIKE PROTEIN"/>
    <property type="match status" value="1"/>
</dbReference>
<dbReference type="EMBL" id="ATHL01000014">
    <property type="protein sequence ID" value="EQB19457.1"/>
    <property type="molecule type" value="Genomic_DNA"/>
</dbReference>
<dbReference type="AlphaFoldDB" id="T0I2B8"/>
<comment type="caution">
    <text evidence="3">The sequence shown here is derived from an EMBL/GenBank/DDBJ whole genome shotgun (WGS) entry which is preliminary data.</text>
</comment>
<feature type="transmembrane region" description="Helical" evidence="1">
    <location>
        <begin position="69"/>
        <end position="90"/>
    </location>
</feature>
<feature type="transmembrane region" description="Helical" evidence="1">
    <location>
        <begin position="96"/>
        <end position="116"/>
    </location>
</feature>
<feature type="domain" description="Heparan-alpha-glucosaminide N-acetyltransferase catalytic" evidence="2">
    <location>
        <begin position="34"/>
        <end position="195"/>
    </location>
</feature>
<keyword evidence="4" id="KW-1185">Reference proteome</keyword>
<evidence type="ECO:0000313" key="4">
    <source>
        <dbReference type="Proteomes" id="UP000015527"/>
    </source>
</evidence>
<feature type="transmembrane region" description="Helical" evidence="1">
    <location>
        <begin position="175"/>
        <end position="192"/>
    </location>
</feature>
<dbReference type="Proteomes" id="UP000015527">
    <property type="component" value="Unassembled WGS sequence"/>
</dbReference>
<feature type="transmembrane region" description="Helical" evidence="1">
    <location>
        <begin position="250"/>
        <end position="271"/>
    </location>
</feature>
<proteinExistence type="predicted"/>
<feature type="transmembrane region" description="Helical" evidence="1">
    <location>
        <begin position="283"/>
        <end position="305"/>
    </location>
</feature>
<evidence type="ECO:0000256" key="1">
    <source>
        <dbReference type="SAM" id="Phobius"/>
    </source>
</evidence>
<dbReference type="eggNOG" id="COG3503">
    <property type="taxonomic scope" value="Bacteria"/>
</dbReference>
<dbReference type="Pfam" id="PF07786">
    <property type="entry name" value="HGSNAT_cat"/>
    <property type="match status" value="1"/>
</dbReference>
<dbReference type="PATRIC" id="fig|1096930.3.peg.323"/>
<name>T0I2B8_9SPHN</name>
<feature type="transmembrane region" description="Helical" evidence="1">
    <location>
        <begin position="37"/>
        <end position="57"/>
    </location>
</feature>
<keyword evidence="1" id="KW-1133">Transmembrane helix</keyword>
<gene>
    <name evidence="3" type="ORF">L284_01655</name>
</gene>
<feature type="transmembrane region" description="Helical" evidence="1">
    <location>
        <begin position="325"/>
        <end position="344"/>
    </location>
</feature>
<keyword evidence="1" id="KW-0472">Membrane</keyword>
<organism evidence="3 4">
    <name type="scientific">Novosphingobium lindaniclasticum LE124</name>
    <dbReference type="NCBI Taxonomy" id="1096930"/>
    <lineage>
        <taxon>Bacteria</taxon>
        <taxon>Pseudomonadati</taxon>
        <taxon>Pseudomonadota</taxon>
        <taxon>Alphaproteobacteria</taxon>
        <taxon>Sphingomonadales</taxon>
        <taxon>Sphingomonadaceae</taxon>
        <taxon>Novosphingobium</taxon>
    </lineage>
</organism>
<feature type="transmembrane region" description="Helical" evidence="1">
    <location>
        <begin position="123"/>
        <end position="144"/>
    </location>
</feature>
<sequence length="362" mass="39161">MLLMLVDHTREFFYLDRQVADPMNLDETDPALFLTRLAAHLCAPVFVALTGVSAWLHARGDTARAGGFLAKRGLFLIVLEVTLVNFAWTFDPVPRTYFLQVIWAIGLSMLVLAVLIRVPRAGLAAIGAMLVLGHNLLDGVTLAADAPGHALWAILHQRDLIALPWGAAARTSYPVLPWIGVMALGYGAGPWFGRDAEPGARGRALLLFAAGSLVLLAVFRAFIGYGDTQGWHPTDEGLRNAMSFVNLTKYPASACFLLLTLGIGALVLHLFERIDRAGSSRAIRGLAVLGGAPLFFYLLHLYVLHGANRIAGAGLGATGLVSVPSVGWIWALAALVAVPCWFATRRFGTLKRASPAWWMRYL</sequence>
<dbReference type="PANTHER" id="PTHR40407:SF1">
    <property type="entry name" value="HEPARAN-ALPHA-GLUCOSAMINIDE N-ACETYLTRANSFERASE CATALYTIC DOMAIN-CONTAINING PROTEIN"/>
    <property type="match status" value="1"/>
</dbReference>
<protein>
    <recommendedName>
        <fullName evidence="2">Heparan-alpha-glucosaminide N-acetyltransferase catalytic domain-containing protein</fullName>
    </recommendedName>
</protein>
<keyword evidence="1" id="KW-0812">Transmembrane</keyword>
<accession>T0I2B8</accession>
<feature type="transmembrane region" description="Helical" evidence="1">
    <location>
        <begin position="204"/>
        <end position="223"/>
    </location>
</feature>